<dbReference type="PANTHER" id="PTHR30441:SF8">
    <property type="entry name" value="DUF748 DOMAIN-CONTAINING PROTEIN"/>
    <property type="match status" value="1"/>
</dbReference>
<feature type="region of interest" description="Disordered" evidence="1">
    <location>
        <begin position="398"/>
        <end position="423"/>
    </location>
</feature>
<gene>
    <name evidence="2" type="ORF">K4H28_00675</name>
</gene>
<dbReference type="PANTHER" id="PTHR30441">
    <property type="entry name" value="DUF748 DOMAIN-CONTAINING PROTEIN"/>
    <property type="match status" value="1"/>
</dbReference>
<organism evidence="2 3">
    <name type="scientific">Deefgea tanakiae</name>
    <dbReference type="NCBI Taxonomy" id="2865840"/>
    <lineage>
        <taxon>Bacteria</taxon>
        <taxon>Pseudomonadati</taxon>
        <taxon>Pseudomonadota</taxon>
        <taxon>Betaproteobacteria</taxon>
        <taxon>Neisseriales</taxon>
        <taxon>Chitinibacteraceae</taxon>
        <taxon>Deefgea</taxon>
    </lineage>
</organism>
<evidence type="ECO:0000313" key="2">
    <source>
        <dbReference type="EMBL" id="QZA77994.1"/>
    </source>
</evidence>
<dbReference type="Proteomes" id="UP000825679">
    <property type="component" value="Chromosome"/>
</dbReference>
<dbReference type="RefSeq" id="WP_221006371.1">
    <property type="nucleotide sequence ID" value="NZ_CP081150.1"/>
</dbReference>
<proteinExistence type="predicted"/>
<evidence type="ECO:0008006" key="4">
    <source>
        <dbReference type="Google" id="ProtNLM"/>
    </source>
</evidence>
<sequence length="423" mass="45683">MPNPKNLLIGSAVIIGLAAALPLVFPYDAVKNQLENKLTKINGGKTTIAKIEFSYQPAPVFTLQNVVIDSPEAAQIAEVAIPVTSYNLLNYGKSIRDVTVRNATFSRAFALDLPNRVKSDTSGVKIDRLNLEQASVKLESNTVGPIDGELLFNPDGSIGDLVIRADQGRAEIQVQPASAGQFKVQFNARGWELPFGHPVKFDFLKLMGTANADGLLISDIRGDIYGGIVTGSAQLAWGQEWILTGQIFSKTINVEPLITVFSPITRSTGRMNSDVTFKYQSPTYNQLFKQPQIQGRFIIQDGTLHNFDLITPLKSQSPTVLRRGGQTNFSTLAGGITINTNSIKLHSLILESGKLRTRANVVIQEGKISGSAASQLAAGAVIVSNNLNITGLLSAPELRSEGSNRPQSDVINNTAQTKDEIIE</sequence>
<protein>
    <recommendedName>
        <fullName evidence="4">AsmA-like C-terminal domain-containing protein</fullName>
    </recommendedName>
</protein>
<evidence type="ECO:0000313" key="3">
    <source>
        <dbReference type="Proteomes" id="UP000825679"/>
    </source>
</evidence>
<keyword evidence="3" id="KW-1185">Reference proteome</keyword>
<feature type="compositionally biased region" description="Polar residues" evidence="1">
    <location>
        <begin position="401"/>
        <end position="416"/>
    </location>
</feature>
<reference evidence="2 3" key="1">
    <citation type="submission" date="2021-08" db="EMBL/GenBank/DDBJ databases">
        <title>complete genome sequencing of Deefgea sp. D25.</title>
        <authorList>
            <person name="Bae J.-W."/>
            <person name="Gim D.-H."/>
        </authorList>
    </citation>
    <scope>NUCLEOTIDE SEQUENCE [LARGE SCALE GENOMIC DNA]</scope>
    <source>
        <strain evidence="2 3">D25</strain>
    </source>
</reference>
<evidence type="ECO:0000256" key="1">
    <source>
        <dbReference type="SAM" id="MobiDB-lite"/>
    </source>
</evidence>
<dbReference type="InterPro" id="IPR052894">
    <property type="entry name" value="AsmA-related"/>
</dbReference>
<name>A0ABX8Z5Y6_9NEIS</name>
<dbReference type="EMBL" id="CP081150">
    <property type="protein sequence ID" value="QZA77994.1"/>
    <property type="molecule type" value="Genomic_DNA"/>
</dbReference>
<accession>A0ABX8Z5Y6</accession>